<comment type="caution">
    <text evidence="3">The sequence shown here is derived from an EMBL/GenBank/DDBJ whole genome shotgun (WGS) entry which is preliminary data.</text>
</comment>
<dbReference type="EMBL" id="RYZI01000347">
    <property type="protein sequence ID" value="RWA06319.1"/>
    <property type="molecule type" value="Genomic_DNA"/>
</dbReference>
<feature type="chain" id="PRO_5019222824" description="Secreted LysM effector LysM C-terminal domain-containing protein" evidence="1">
    <location>
        <begin position="20"/>
        <end position="139"/>
    </location>
</feature>
<proteinExistence type="predicted"/>
<reference evidence="3 4" key="1">
    <citation type="submission" date="2018-12" db="EMBL/GenBank/DDBJ databases">
        <title>Draft genome sequence of Xylaria grammica IHI A82.</title>
        <authorList>
            <person name="Buettner E."/>
            <person name="Kellner H."/>
        </authorList>
    </citation>
    <scope>NUCLEOTIDE SEQUENCE [LARGE SCALE GENOMIC DNA]</scope>
    <source>
        <strain evidence="3 4">IHI A82</strain>
    </source>
</reference>
<keyword evidence="1" id="KW-0732">Signal</keyword>
<dbReference type="InterPro" id="IPR057277">
    <property type="entry name" value="LysM_C"/>
</dbReference>
<dbReference type="AlphaFoldDB" id="A0A439CVU0"/>
<keyword evidence="4" id="KW-1185">Reference proteome</keyword>
<evidence type="ECO:0000259" key="2">
    <source>
        <dbReference type="Pfam" id="PF25139"/>
    </source>
</evidence>
<sequence>MKCTGFLIAALGLAASSAAWDVTAYPYVYDCNVDPNGSYRVYVGTDSKTCHNMAGGDAGASCRQFTNGGLSHQDCSSALVTPASVLVRDSNQCKFYTHTDCRGVATTVEPGDEIVCRSGAFQSWACVGPRRFYSSYELS</sequence>
<accession>A0A439CVU0</accession>
<dbReference type="Proteomes" id="UP000286045">
    <property type="component" value="Unassembled WGS sequence"/>
</dbReference>
<name>A0A439CVU0_9PEZI</name>
<protein>
    <recommendedName>
        <fullName evidence="2">Secreted LysM effector LysM C-terminal domain-containing protein</fullName>
    </recommendedName>
</protein>
<gene>
    <name evidence="3" type="ORF">EKO27_g8784</name>
</gene>
<evidence type="ECO:0000313" key="3">
    <source>
        <dbReference type="EMBL" id="RWA06319.1"/>
    </source>
</evidence>
<evidence type="ECO:0000256" key="1">
    <source>
        <dbReference type="SAM" id="SignalP"/>
    </source>
</evidence>
<organism evidence="3 4">
    <name type="scientific">Xylaria grammica</name>
    <dbReference type="NCBI Taxonomy" id="363999"/>
    <lineage>
        <taxon>Eukaryota</taxon>
        <taxon>Fungi</taxon>
        <taxon>Dikarya</taxon>
        <taxon>Ascomycota</taxon>
        <taxon>Pezizomycotina</taxon>
        <taxon>Sordariomycetes</taxon>
        <taxon>Xylariomycetidae</taxon>
        <taxon>Xylariales</taxon>
        <taxon>Xylariaceae</taxon>
        <taxon>Xylaria</taxon>
    </lineage>
</organism>
<evidence type="ECO:0000313" key="4">
    <source>
        <dbReference type="Proteomes" id="UP000286045"/>
    </source>
</evidence>
<feature type="signal peptide" evidence="1">
    <location>
        <begin position="1"/>
        <end position="19"/>
    </location>
</feature>
<dbReference type="Pfam" id="PF25139">
    <property type="entry name" value="LysM14_C"/>
    <property type="match status" value="1"/>
</dbReference>
<feature type="domain" description="Secreted LysM effector LysM C-terminal" evidence="2">
    <location>
        <begin position="20"/>
        <end position="108"/>
    </location>
</feature>